<dbReference type="AlphaFoldDB" id="A0A6M3M2C2"/>
<evidence type="ECO:0000313" key="1">
    <source>
        <dbReference type="EMBL" id="QJB00222.1"/>
    </source>
</evidence>
<dbReference type="EMBL" id="MT143685">
    <property type="protein sequence ID" value="QJB00222.1"/>
    <property type="molecule type" value="Genomic_DNA"/>
</dbReference>
<dbReference type="InterPro" id="IPR010064">
    <property type="entry name" value="HK97-gp10_tail"/>
</dbReference>
<gene>
    <name evidence="1" type="ORF">MM171A00654_0008</name>
    <name evidence="2" type="ORF">MM171B02323_0005</name>
</gene>
<evidence type="ECO:0008006" key="3">
    <source>
        <dbReference type="Google" id="ProtNLM"/>
    </source>
</evidence>
<sequence length="132" mass="14927">MRLGFKVVGVPEVAGALDRMGDQMGGQRLVDATMSGAMLLVNSWKLYIRQRAFKTGRYMDSIRGEVTHREPGFVQVTVGTDIVKPPYPFFLEYGTSKMHPRPTARPAFDENKDKVAKEIHDSLGDLIDKEWR</sequence>
<name>A0A6M3M2C2_9ZZZZ</name>
<proteinExistence type="predicted"/>
<protein>
    <recommendedName>
        <fullName evidence="3">Tail protein</fullName>
    </recommendedName>
</protein>
<dbReference type="EMBL" id="MT143715">
    <property type="protein sequence ID" value="QJB01568.1"/>
    <property type="molecule type" value="Genomic_DNA"/>
</dbReference>
<organism evidence="2">
    <name type="scientific">viral metagenome</name>
    <dbReference type="NCBI Taxonomy" id="1070528"/>
    <lineage>
        <taxon>unclassified sequences</taxon>
        <taxon>metagenomes</taxon>
        <taxon>organismal metagenomes</taxon>
    </lineage>
</organism>
<reference evidence="2" key="1">
    <citation type="submission" date="2020-03" db="EMBL/GenBank/DDBJ databases">
        <title>The deep terrestrial virosphere.</title>
        <authorList>
            <person name="Holmfeldt K."/>
            <person name="Nilsson E."/>
            <person name="Simone D."/>
            <person name="Lopez-Fernandez M."/>
            <person name="Wu X."/>
            <person name="de Brujin I."/>
            <person name="Lundin D."/>
            <person name="Andersson A."/>
            <person name="Bertilsson S."/>
            <person name="Dopson M."/>
        </authorList>
    </citation>
    <scope>NUCLEOTIDE SEQUENCE</scope>
    <source>
        <strain evidence="1">MM171A00654</strain>
        <strain evidence="2">MM171B02323</strain>
    </source>
</reference>
<accession>A0A6M3M2C2</accession>
<dbReference type="NCBIfam" id="TIGR01725">
    <property type="entry name" value="phge_HK97_gp10"/>
    <property type="match status" value="1"/>
</dbReference>
<evidence type="ECO:0000313" key="2">
    <source>
        <dbReference type="EMBL" id="QJB01568.1"/>
    </source>
</evidence>